<name>A0A921EPB8_9ACTN</name>
<keyword evidence="7" id="KW-0411">Iron-sulfur</keyword>
<dbReference type="PANTHER" id="PTHR11601">
    <property type="entry name" value="CYSTEINE DESULFURYLASE FAMILY MEMBER"/>
    <property type="match status" value="1"/>
</dbReference>
<evidence type="ECO:0000256" key="8">
    <source>
        <dbReference type="ARBA" id="ARBA00050776"/>
    </source>
</evidence>
<dbReference type="InterPro" id="IPR015421">
    <property type="entry name" value="PyrdxlP-dep_Trfase_major"/>
</dbReference>
<dbReference type="AlphaFoldDB" id="A0A921EPB8"/>
<keyword evidence="5" id="KW-0663">Pyridoxal phosphate</keyword>
<dbReference type="Proteomes" id="UP000712713">
    <property type="component" value="Unassembled WGS sequence"/>
</dbReference>
<keyword evidence="6" id="KW-0408">Iron</keyword>
<evidence type="ECO:0000259" key="10">
    <source>
        <dbReference type="Pfam" id="PF00266"/>
    </source>
</evidence>
<gene>
    <name evidence="11" type="ORF">K8V15_05405</name>
</gene>
<dbReference type="Gene3D" id="1.10.260.50">
    <property type="match status" value="1"/>
</dbReference>
<organism evidence="11 12">
    <name type="scientific">Tessaracoccus flavescens</name>
    <dbReference type="NCBI Taxonomy" id="399497"/>
    <lineage>
        <taxon>Bacteria</taxon>
        <taxon>Bacillati</taxon>
        <taxon>Actinomycetota</taxon>
        <taxon>Actinomycetes</taxon>
        <taxon>Propionibacteriales</taxon>
        <taxon>Propionibacteriaceae</taxon>
        <taxon>Tessaracoccus</taxon>
    </lineage>
</organism>
<comment type="similarity">
    <text evidence="2">Belongs to the class-V pyridoxal-phosphate-dependent aminotransferase family. NifS/IscS subfamily.</text>
</comment>
<dbReference type="EMBL" id="DYZF01000132">
    <property type="protein sequence ID" value="HJE51401.1"/>
    <property type="molecule type" value="Genomic_DNA"/>
</dbReference>
<comment type="caution">
    <text evidence="11">The sequence shown here is derived from an EMBL/GenBank/DDBJ whole genome shotgun (WGS) entry which is preliminary data.</text>
</comment>
<sequence>MTASTPHTGVYLDHAATTPMRPEAVEAYLEHAHIVGNPAALHRPGQRARAALEEAREELAEAVEAHPTEVVFTSGGSESDSLAVLGSWERGQRDGRGRCLVAASEHPAVLMAAQRGAETVPVDRDGVVVLDALEAALGEDVAVLSAMTVNNETGVLQPLREIFHLAERSGVPVHTDAVQALGHVPLSFTESAATMMSLSAHKVGGPVGIGALLARRDAPLHPVGLGGGQERELRSGTQMVGLAAAFARAASMAVQELEAESARLRELSDQISELVVRHGGRLNSIPDGAPHIVNATFDGVRADDLLFLLDRAGIYASVGSACKAGVHQPSDVLLAMGRTADEAVQSLRFSIGRTSTQADIHALAAALPEALSTAKAAL</sequence>
<dbReference type="GO" id="GO:0051536">
    <property type="term" value="F:iron-sulfur cluster binding"/>
    <property type="evidence" value="ECO:0007669"/>
    <property type="project" value="UniProtKB-KW"/>
</dbReference>
<feature type="coiled-coil region" evidence="9">
    <location>
        <begin position="247"/>
        <end position="277"/>
    </location>
</feature>
<dbReference type="InterPro" id="IPR000192">
    <property type="entry name" value="Aminotrans_V_dom"/>
</dbReference>
<dbReference type="SUPFAM" id="SSF53383">
    <property type="entry name" value="PLP-dependent transferases"/>
    <property type="match status" value="1"/>
</dbReference>
<reference evidence="11" key="2">
    <citation type="submission" date="2021-09" db="EMBL/GenBank/DDBJ databases">
        <authorList>
            <person name="Gilroy R."/>
        </authorList>
    </citation>
    <scope>NUCLEOTIDE SEQUENCE</scope>
    <source>
        <strain evidence="11">ChiGjej3B3-7470</strain>
    </source>
</reference>
<dbReference type="PIRSF" id="PIRSF005572">
    <property type="entry name" value="NifS"/>
    <property type="match status" value="1"/>
</dbReference>
<proteinExistence type="inferred from homology"/>
<comment type="cofactor">
    <cofactor evidence="1">
        <name>pyridoxal 5'-phosphate</name>
        <dbReference type="ChEBI" id="CHEBI:597326"/>
    </cofactor>
</comment>
<keyword evidence="3" id="KW-0808">Transferase</keyword>
<dbReference type="InterPro" id="IPR016454">
    <property type="entry name" value="Cysteine_dSase"/>
</dbReference>
<evidence type="ECO:0000256" key="4">
    <source>
        <dbReference type="ARBA" id="ARBA00022723"/>
    </source>
</evidence>
<dbReference type="Gene3D" id="3.90.1150.10">
    <property type="entry name" value="Aspartate Aminotransferase, domain 1"/>
    <property type="match status" value="1"/>
</dbReference>
<dbReference type="InterPro" id="IPR015422">
    <property type="entry name" value="PyrdxlP-dep_Trfase_small"/>
</dbReference>
<evidence type="ECO:0000256" key="9">
    <source>
        <dbReference type="SAM" id="Coils"/>
    </source>
</evidence>
<evidence type="ECO:0000256" key="5">
    <source>
        <dbReference type="ARBA" id="ARBA00022898"/>
    </source>
</evidence>
<comment type="catalytic activity">
    <reaction evidence="8">
        <text>(sulfur carrier)-H + L-cysteine = (sulfur carrier)-SH + L-alanine</text>
        <dbReference type="Rhea" id="RHEA:43892"/>
        <dbReference type="Rhea" id="RHEA-COMP:14737"/>
        <dbReference type="Rhea" id="RHEA-COMP:14739"/>
        <dbReference type="ChEBI" id="CHEBI:29917"/>
        <dbReference type="ChEBI" id="CHEBI:35235"/>
        <dbReference type="ChEBI" id="CHEBI:57972"/>
        <dbReference type="ChEBI" id="CHEBI:64428"/>
        <dbReference type="EC" id="2.8.1.7"/>
    </reaction>
</comment>
<evidence type="ECO:0000313" key="11">
    <source>
        <dbReference type="EMBL" id="HJE51401.1"/>
    </source>
</evidence>
<evidence type="ECO:0000313" key="12">
    <source>
        <dbReference type="Proteomes" id="UP000712713"/>
    </source>
</evidence>
<evidence type="ECO:0000256" key="1">
    <source>
        <dbReference type="ARBA" id="ARBA00001933"/>
    </source>
</evidence>
<evidence type="ECO:0000256" key="2">
    <source>
        <dbReference type="ARBA" id="ARBA00006490"/>
    </source>
</evidence>
<dbReference type="PANTHER" id="PTHR11601:SF34">
    <property type="entry name" value="CYSTEINE DESULFURASE"/>
    <property type="match status" value="1"/>
</dbReference>
<dbReference type="Gene3D" id="3.40.640.10">
    <property type="entry name" value="Type I PLP-dependent aspartate aminotransferase-like (Major domain)"/>
    <property type="match status" value="1"/>
</dbReference>
<dbReference type="GO" id="GO:0046872">
    <property type="term" value="F:metal ion binding"/>
    <property type="evidence" value="ECO:0007669"/>
    <property type="project" value="UniProtKB-KW"/>
</dbReference>
<reference evidence="11" key="1">
    <citation type="journal article" date="2021" name="PeerJ">
        <title>Extensive microbial diversity within the chicken gut microbiome revealed by metagenomics and culture.</title>
        <authorList>
            <person name="Gilroy R."/>
            <person name="Ravi A."/>
            <person name="Getino M."/>
            <person name="Pursley I."/>
            <person name="Horton D.L."/>
            <person name="Alikhan N.F."/>
            <person name="Baker D."/>
            <person name="Gharbi K."/>
            <person name="Hall N."/>
            <person name="Watson M."/>
            <person name="Adriaenssens E.M."/>
            <person name="Foster-Nyarko E."/>
            <person name="Jarju S."/>
            <person name="Secka A."/>
            <person name="Antonio M."/>
            <person name="Oren A."/>
            <person name="Chaudhuri R.R."/>
            <person name="La Ragione R."/>
            <person name="Hildebrand F."/>
            <person name="Pallen M.J."/>
        </authorList>
    </citation>
    <scope>NUCLEOTIDE SEQUENCE</scope>
    <source>
        <strain evidence="11">ChiGjej3B3-7470</strain>
    </source>
</reference>
<evidence type="ECO:0000256" key="6">
    <source>
        <dbReference type="ARBA" id="ARBA00023004"/>
    </source>
</evidence>
<dbReference type="GO" id="GO:0031071">
    <property type="term" value="F:cysteine desulfurase activity"/>
    <property type="evidence" value="ECO:0007669"/>
    <property type="project" value="UniProtKB-EC"/>
</dbReference>
<protein>
    <submittedName>
        <fullName evidence="11">Cysteine desulfurase</fullName>
    </submittedName>
</protein>
<dbReference type="Pfam" id="PF00266">
    <property type="entry name" value="Aminotran_5"/>
    <property type="match status" value="1"/>
</dbReference>
<accession>A0A921EPB8</accession>
<dbReference type="InterPro" id="IPR015424">
    <property type="entry name" value="PyrdxlP-dep_Trfase"/>
</dbReference>
<keyword evidence="9" id="KW-0175">Coiled coil</keyword>
<evidence type="ECO:0000256" key="7">
    <source>
        <dbReference type="ARBA" id="ARBA00023014"/>
    </source>
</evidence>
<evidence type="ECO:0000256" key="3">
    <source>
        <dbReference type="ARBA" id="ARBA00022679"/>
    </source>
</evidence>
<keyword evidence="4" id="KW-0479">Metal-binding</keyword>
<feature type="domain" description="Aminotransferase class V" evidence="10">
    <location>
        <begin position="10"/>
        <end position="363"/>
    </location>
</feature>